<dbReference type="OrthoDB" id="9789603at2"/>
<evidence type="ECO:0000259" key="3">
    <source>
        <dbReference type="PROSITE" id="PS51186"/>
    </source>
</evidence>
<dbReference type="InterPro" id="IPR016181">
    <property type="entry name" value="Acyl_CoA_acyltransferase"/>
</dbReference>
<reference evidence="5" key="1">
    <citation type="submission" date="2016-08" db="EMBL/GenBank/DDBJ databases">
        <authorList>
            <person name="Varghese N."/>
            <person name="Submissions Spin"/>
        </authorList>
    </citation>
    <scope>NUCLEOTIDE SEQUENCE [LARGE SCALE GENOMIC DNA]</scope>
    <source>
        <strain evidence="5">CCBAU 57015</strain>
    </source>
</reference>
<dbReference type="AlphaFoldDB" id="A0A1C3WFP4"/>
<protein>
    <submittedName>
        <fullName evidence="4">Acetyltransferase (GNAT) family protein</fullName>
    </submittedName>
</protein>
<dbReference type="Pfam" id="PF00583">
    <property type="entry name" value="Acetyltransf_1"/>
    <property type="match status" value="1"/>
</dbReference>
<dbReference type="CDD" id="cd04301">
    <property type="entry name" value="NAT_SF"/>
    <property type="match status" value="1"/>
</dbReference>
<dbReference type="EMBL" id="FMAC01000017">
    <property type="protein sequence ID" value="SCB38715.1"/>
    <property type="molecule type" value="Genomic_DNA"/>
</dbReference>
<organism evidence="4 5">
    <name type="scientific">Rhizobium hainanense</name>
    <dbReference type="NCBI Taxonomy" id="52131"/>
    <lineage>
        <taxon>Bacteria</taxon>
        <taxon>Pseudomonadati</taxon>
        <taxon>Pseudomonadota</taxon>
        <taxon>Alphaproteobacteria</taxon>
        <taxon>Hyphomicrobiales</taxon>
        <taxon>Rhizobiaceae</taxon>
        <taxon>Rhizobium/Agrobacterium group</taxon>
        <taxon>Rhizobium</taxon>
    </lineage>
</organism>
<dbReference type="PROSITE" id="PS51186">
    <property type="entry name" value="GNAT"/>
    <property type="match status" value="1"/>
</dbReference>
<dbReference type="GO" id="GO:0016747">
    <property type="term" value="F:acyltransferase activity, transferring groups other than amino-acyl groups"/>
    <property type="evidence" value="ECO:0007669"/>
    <property type="project" value="InterPro"/>
</dbReference>
<dbReference type="PANTHER" id="PTHR43877:SF2">
    <property type="entry name" value="AMINOALKYLPHOSPHONATE N-ACETYLTRANSFERASE-RELATED"/>
    <property type="match status" value="1"/>
</dbReference>
<evidence type="ECO:0000256" key="2">
    <source>
        <dbReference type="ARBA" id="ARBA00023315"/>
    </source>
</evidence>
<dbReference type="Proteomes" id="UP000186228">
    <property type="component" value="Unassembled WGS sequence"/>
</dbReference>
<evidence type="ECO:0000313" key="5">
    <source>
        <dbReference type="Proteomes" id="UP000186228"/>
    </source>
</evidence>
<feature type="domain" description="N-acetyltransferase" evidence="3">
    <location>
        <begin position="4"/>
        <end position="159"/>
    </location>
</feature>
<evidence type="ECO:0000313" key="4">
    <source>
        <dbReference type="EMBL" id="SCB38715.1"/>
    </source>
</evidence>
<keyword evidence="5" id="KW-1185">Reference proteome</keyword>
<keyword evidence="2" id="KW-0012">Acyltransferase</keyword>
<dbReference type="InterPro" id="IPR050832">
    <property type="entry name" value="Bact_Acetyltransf"/>
</dbReference>
<dbReference type="SUPFAM" id="SSF55729">
    <property type="entry name" value="Acyl-CoA N-acyltransferases (Nat)"/>
    <property type="match status" value="1"/>
</dbReference>
<gene>
    <name evidence="4" type="ORF">GA0061100_11785</name>
</gene>
<proteinExistence type="predicted"/>
<accession>A0A1C3WFP4</accession>
<dbReference type="InterPro" id="IPR000182">
    <property type="entry name" value="GNAT_dom"/>
</dbReference>
<name>A0A1C3WFP4_9HYPH</name>
<dbReference type="Gene3D" id="3.40.630.30">
    <property type="match status" value="1"/>
</dbReference>
<sequence length="159" mass="17476">MSDITIRRLDDGFDPWDELLDLILTSFAYMNGRIDPPSSALALTPANLKAKALNEIAYAALDGEQLVGCIFCRPEAESLYVGKLAVLPAAQGKGIGKRLLALAEATARDLGLKDLRLETRIELIDNHATFTAWGFRKTTENRHAGFDRTTSIEMRKAIA</sequence>
<dbReference type="STRING" id="52131.GA0061100_11785"/>
<evidence type="ECO:0000256" key="1">
    <source>
        <dbReference type="ARBA" id="ARBA00022679"/>
    </source>
</evidence>
<keyword evidence="1 4" id="KW-0808">Transferase</keyword>
<dbReference type="PANTHER" id="PTHR43877">
    <property type="entry name" value="AMINOALKYLPHOSPHONATE N-ACETYLTRANSFERASE-RELATED-RELATED"/>
    <property type="match status" value="1"/>
</dbReference>